<sequence length="73" mass="8436">MVALLFLLFLMLLFLVFCLIIFFGWKFARRTWPQLSRVQTALIMTAVIFTGIAVVIAAMIYEFFNILSHLPHG</sequence>
<gene>
    <name evidence="2" type="ORF">SAMN05216366_10260</name>
</gene>
<protein>
    <recommendedName>
        <fullName evidence="4">DUF1146 domain-containing protein</fullName>
    </recommendedName>
</protein>
<dbReference type="EMBL" id="FNJQ01000002">
    <property type="protein sequence ID" value="SDO84347.1"/>
    <property type="molecule type" value="Genomic_DNA"/>
</dbReference>
<keyword evidence="1" id="KW-1133">Transmembrane helix</keyword>
<evidence type="ECO:0000313" key="2">
    <source>
        <dbReference type="EMBL" id="SDO84347.1"/>
    </source>
</evidence>
<keyword evidence="1" id="KW-0812">Transmembrane</keyword>
<organism evidence="2 3">
    <name type="scientific">Selenomonas ruminantium</name>
    <dbReference type="NCBI Taxonomy" id="971"/>
    <lineage>
        <taxon>Bacteria</taxon>
        <taxon>Bacillati</taxon>
        <taxon>Bacillota</taxon>
        <taxon>Negativicutes</taxon>
        <taxon>Selenomonadales</taxon>
        <taxon>Selenomonadaceae</taxon>
        <taxon>Selenomonas</taxon>
    </lineage>
</organism>
<dbReference type="Proteomes" id="UP000182412">
    <property type="component" value="Unassembled WGS sequence"/>
</dbReference>
<proteinExistence type="predicted"/>
<reference evidence="2 3" key="1">
    <citation type="submission" date="2016-10" db="EMBL/GenBank/DDBJ databases">
        <authorList>
            <person name="de Groot N.N."/>
        </authorList>
    </citation>
    <scope>NUCLEOTIDE SEQUENCE [LARGE SCALE GENOMIC DNA]</scope>
    <source>
        <strain evidence="2 3">S137</strain>
    </source>
</reference>
<evidence type="ECO:0000313" key="3">
    <source>
        <dbReference type="Proteomes" id="UP000182412"/>
    </source>
</evidence>
<feature type="transmembrane region" description="Helical" evidence="1">
    <location>
        <begin position="6"/>
        <end position="28"/>
    </location>
</feature>
<feature type="transmembrane region" description="Helical" evidence="1">
    <location>
        <begin position="40"/>
        <end position="61"/>
    </location>
</feature>
<keyword evidence="1" id="KW-0472">Membrane</keyword>
<evidence type="ECO:0008006" key="4">
    <source>
        <dbReference type="Google" id="ProtNLM"/>
    </source>
</evidence>
<accession>A0A1H0MVB5</accession>
<name>A0A1H0MVB5_SELRU</name>
<evidence type="ECO:0000256" key="1">
    <source>
        <dbReference type="SAM" id="Phobius"/>
    </source>
</evidence>
<dbReference type="AlphaFoldDB" id="A0A1H0MVB5"/>